<sequence>MAPMSEPAPKHIPAWKKIGLKLEYAKEEPEDSDRSRNWFVNGTKRKAPTEGEFTAEATPTDSPTKKSKRSKSHRQGDSEPVNRESIVTTIASTQELPQPAIKVTPASKRKSVAFTPETKTEDGDSVNQLYKTWYSSQLANNSSFDPSSASPALRINTPPSISPQISSTSTITKSPHSPLPLPSKSKPKSKKFKQKKKVKSNASPNPQPTLPLLSHPALSYLDTHHTSPSTWKFSKPYQNYLLKHLFSLTNIPHSYDPALLSYLYGLQGTSARSRIRKQALAVRSEDEEWLNLQPTESEKMDKETDEQCHERKKRDYEAAVKRVKKMLRVKEDAREEREWDLSGEKEEWEERMRKRRRAEVVLWGVGEDEEVVEDAAPVTQPRDSMTRKDMNGNGEPEYPKGRGKGMGGVEEIGADGIAKASQGKKIKFGDDGVATANAANGVRNTNGIPKPNGKATSSAGQVKGKRKRKRRTRAPDDDDDSSSASSSSSSDESEGEKQVAAKQQMNGNGKGNLEKSSSSGPASDSESVSDTVSGSSEDSDSE</sequence>
<gene>
    <name evidence="3" type="ORF">N7G274_002085</name>
</gene>
<proteinExistence type="predicted"/>
<reference evidence="3 4" key="1">
    <citation type="submission" date="2024-09" db="EMBL/GenBank/DDBJ databases">
        <title>Rethinking Asexuality: The Enigmatic Case of Functional Sexual Genes in Lepraria (Stereocaulaceae).</title>
        <authorList>
            <person name="Doellman M."/>
            <person name="Sun Y."/>
            <person name="Barcenas-Pena A."/>
            <person name="Lumbsch H.T."/>
            <person name="Grewe F."/>
        </authorList>
    </citation>
    <scope>NUCLEOTIDE SEQUENCE [LARGE SCALE GENOMIC DNA]</scope>
    <source>
        <strain evidence="3 4">Mercado 3170</strain>
    </source>
</reference>
<dbReference type="Pfam" id="PF10180">
    <property type="entry name" value="WKF"/>
    <property type="match status" value="1"/>
</dbReference>
<feature type="compositionally biased region" description="Low complexity" evidence="1">
    <location>
        <begin position="516"/>
        <end position="536"/>
    </location>
</feature>
<dbReference type="PANTHER" id="PTHR22306">
    <property type="entry name" value="CHROMOSOME 7 OPEN READING FRAME 50"/>
    <property type="match status" value="1"/>
</dbReference>
<feature type="compositionally biased region" description="Basic residues" evidence="1">
    <location>
        <begin position="463"/>
        <end position="472"/>
    </location>
</feature>
<evidence type="ECO:0000313" key="3">
    <source>
        <dbReference type="EMBL" id="KAL2045656.1"/>
    </source>
</evidence>
<accession>A0ABR4AJH8</accession>
<comment type="caution">
    <text evidence="3">The sequence shown here is derived from an EMBL/GenBank/DDBJ whole genome shotgun (WGS) entry which is preliminary data.</text>
</comment>
<feature type="compositionally biased region" description="Polar residues" evidence="1">
    <location>
        <begin position="85"/>
        <end position="96"/>
    </location>
</feature>
<dbReference type="InterPro" id="IPR019327">
    <property type="entry name" value="WKF"/>
</dbReference>
<dbReference type="Proteomes" id="UP001590950">
    <property type="component" value="Unassembled WGS sequence"/>
</dbReference>
<dbReference type="PANTHER" id="PTHR22306:SF2">
    <property type="entry name" value="CHROMOSOME 7 OPEN READING FRAME 50"/>
    <property type="match status" value="1"/>
</dbReference>
<dbReference type="EMBL" id="JBEFKJ010000006">
    <property type="protein sequence ID" value="KAL2045656.1"/>
    <property type="molecule type" value="Genomic_DNA"/>
</dbReference>
<feature type="region of interest" description="Disordered" evidence="1">
    <location>
        <begin position="437"/>
        <end position="542"/>
    </location>
</feature>
<feature type="domain" description="WKF" evidence="2">
    <location>
        <begin position="219"/>
        <end position="281"/>
    </location>
</feature>
<evidence type="ECO:0000259" key="2">
    <source>
        <dbReference type="Pfam" id="PF10180"/>
    </source>
</evidence>
<feature type="compositionally biased region" description="Polar residues" evidence="1">
    <location>
        <begin position="140"/>
        <end position="150"/>
    </location>
</feature>
<feature type="region of interest" description="Disordered" evidence="1">
    <location>
        <begin position="140"/>
        <end position="211"/>
    </location>
</feature>
<feature type="region of interest" description="Disordered" evidence="1">
    <location>
        <begin position="25"/>
        <end position="126"/>
    </location>
</feature>
<evidence type="ECO:0000256" key="1">
    <source>
        <dbReference type="SAM" id="MobiDB-lite"/>
    </source>
</evidence>
<feature type="compositionally biased region" description="Basic and acidic residues" evidence="1">
    <location>
        <begin position="25"/>
        <end position="36"/>
    </location>
</feature>
<evidence type="ECO:0000313" key="4">
    <source>
        <dbReference type="Proteomes" id="UP001590950"/>
    </source>
</evidence>
<keyword evidence="4" id="KW-1185">Reference proteome</keyword>
<feature type="region of interest" description="Disordered" evidence="1">
    <location>
        <begin position="372"/>
        <end position="410"/>
    </location>
</feature>
<organism evidence="3 4">
    <name type="scientific">Stereocaulon virgatum</name>
    <dbReference type="NCBI Taxonomy" id="373712"/>
    <lineage>
        <taxon>Eukaryota</taxon>
        <taxon>Fungi</taxon>
        <taxon>Dikarya</taxon>
        <taxon>Ascomycota</taxon>
        <taxon>Pezizomycotina</taxon>
        <taxon>Lecanoromycetes</taxon>
        <taxon>OSLEUM clade</taxon>
        <taxon>Lecanoromycetidae</taxon>
        <taxon>Lecanorales</taxon>
        <taxon>Lecanorineae</taxon>
        <taxon>Stereocaulaceae</taxon>
        <taxon>Stereocaulon</taxon>
    </lineage>
</organism>
<protein>
    <recommendedName>
        <fullName evidence="2">WKF domain-containing protein</fullName>
    </recommendedName>
</protein>
<feature type="compositionally biased region" description="Low complexity" evidence="1">
    <location>
        <begin position="155"/>
        <end position="176"/>
    </location>
</feature>
<name>A0ABR4AJH8_9LECA</name>
<feature type="compositionally biased region" description="Basic residues" evidence="1">
    <location>
        <begin position="185"/>
        <end position="199"/>
    </location>
</feature>